<dbReference type="InParanoid" id="A0A667XP14"/>
<protein>
    <submittedName>
        <fullName evidence="2">Uncharacterized protein</fullName>
    </submittedName>
</protein>
<feature type="region of interest" description="Disordered" evidence="1">
    <location>
        <begin position="1"/>
        <end position="23"/>
    </location>
</feature>
<reference evidence="2" key="1">
    <citation type="submission" date="2019-06" db="EMBL/GenBank/DDBJ databases">
        <authorList>
            <consortium name="Wellcome Sanger Institute Data Sharing"/>
        </authorList>
    </citation>
    <scope>NUCLEOTIDE SEQUENCE [LARGE SCALE GENOMIC DNA]</scope>
</reference>
<evidence type="ECO:0000313" key="3">
    <source>
        <dbReference type="Proteomes" id="UP000472263"/>
    </source>
</evidence>
<dbReference type="Proteomes" id="UP000472263">
    <property type="component" value="Chromosome 22"/>
</dbReference>
<reference evidence="2" key="3">
    <citation type="submission" date="2025-09" db="UniProtKB">
        <authorList>
            <consortium name="Ensembl"/>
        </authorList>
    </citation>
    <scope>IDENTIFICATION</scope>
</reference>
<dbReference type="Ensembl" id="ENSMMDT00005014308.1">
    <property type="protein sequence ID" value="ENSMMDP00005013914.1"/>
    <property type="gene ID" value="ENSMMDG00005007205.1"/>
</dbReference>
<name>A0A667XP14_9TELE</name>
<dbReference type="AlphaFoldDB" id="A0A667XP14"/>
<organism evidence="2 3">
    <name type="scientific">Myripristis murdjan</name>
    <name type="common">pinecone soldierfish</name>
    <dbReference type="NCBI Taxonomy" id="586833"/>
    <lineage>
        <taxon>Eukaryota</taxon>
        <taxon>Metazoa</taxon>
        <taxon>Chordata</taxon>
        <taxon>Craniata</taxon>
        <taxon>Vertebrata</taxon>
        <taxon>Euteleostomi</taxon>
        <taxon>Actinopterygii</taxon>
        <taxon>Neopterygii</taxon>
        <taxon>Teleostei</taxon>
        <taxon>Neoteleostei</taxon>
        <taxon>Acanthomorphata</taxon>
        <taxon>Holocentriformes</taxon>
        <taxon>Holocentridae</taxon>
        <taxon>Myripristis</taxon>
    </lineage>
</organism>
<evidence type="ECO:0000256" key="1">
    <source>
        <dbReference type="SAM" id="MobiDB-lite"/>
    </source>
</evidence>
<evidence type="ECO:0000313" key="2">
    <source>
        <dbReference type="Ensembl" id="ENSMMDP00005013914.1"/>
    </source>
</evidence>
<dbReference type="GeneTree" id="ENSGT01030000235133"/>
<sequence length="104" mass="11389">GHPHNEPGCRYKDDLQDPEANKGDREGTVIADCLAARLVSVADELCLLVLPYILGSRSQDQHAEDEEYGKPDFAHNGGMNSPMVCCSPLHCHMSSGCVKHRQNT</sequence>
<proteinExistence type="predicted"/>
<accession>A0A667XP14</accession>
<reference evidence="2" key="2">
    <citation type="submission" date="2025-08" db="UniProtKB">
        <authorList>
            <consortium name="Ensembl"/>
        </authorList>
    </citation>
    <scope>IDENTIFICATION</scope>
</reference>
<keyword evidence="3" id="KW-1185">Reference proteome</keyword>